<name>A0A2N5HM15_9BACI</name>
<sequence>MQLIQTVVVKQVLTEKSKEQLFEKFQGRIMQLKKESDQLLFELKRLERTKNFSSEALKKKFDKEIQIRKEKISLFEFQMEQLHILPLGSEVQEKEVQALIEVNVGDNWDERNGQSTIIVEDGIIKEIR</sequence>
<proteinExistence type="predicted"/>
<dbReference type="InterPro" id="IPR021297">
    <property type="entry name" value="YlqD"/>
</dbReference>
<evidence type="ECO:0000313" key="2">
    <source>
        <dbReference type="Proteomes" id="UP000234950"/>
    </source>
</evidence>
<dbReference type="Proteomes" id="UP000234950">
    <property type="component" value="Unassembled WGS sequence"/>
</dbReference>
<organism evidence="1 2">
    <name type="scientific">Neobacillus cucumis</name>
    <dbReference type="NCBI Taxonomy" id="1740721"/>
    <lineage>
        <taxon>Bacteria</taxon>
        <taxon>Bacillati</taxon>
        <taxon>Bacillota</taxon>
        <taxon>Bacilli</taxon>
        <taxon>Bacillales</taxon>
        <taxon>Bacillaceae</taxon>
        <taxon>Neobacillus</taxon>
    </lineage>
</organism>
<dbReference type="AlphaFoldDB" id="A0A2N5HM15"/>
<dbReference type="Gene3D" id="6.10.140.1110">
    <property type="match status" value="1"/>
</dbReference>
<dbReference type="RefSeq" id="WP_101647417.1">
    <property type="nucleotide sequence ID" value="NZ_PGVE01000035.1"/>
</dbReference>
<gene>
    <name evidence="1" type="ORF">CVD27_08270</name>
</gene>
<accession>A0A2N5HM15</accession>
<keyword evidence="2" id="KW-1185">Reference proteome</keyword>
<comment type="caution">
    <text evidence="1">The sequence shown here is derived from an EMBL/GenBank/DDBJ whole genome shotgun (WGS) entry which is preliminary data.</text>
</comment>
<evidence type="ECO:0000313" key="1">
    <source>
        <dbReference type="EMBL" id="PLS06528.1"/>
    </source>
</evidence>
<dbReference type="OrthoDB" id="2375961at2"/>
<dbReference type="Pfam" id="PF11068">
    <property type="entry name" value="YlqD"/>
    <property type="match status" value="1"/>
</dbReference>
<evidence type="ECO:0008006" key="3">
    <source>
        <dbReference type="Google" id="ProtNLM"/>
    </source>
</evidence>
<reference evidence="1 2" key="1">
    <citation type="submission" date="2017-11" db="EMBL/GenBank/DDBJ databases">
        <title>Comparitive Functional Genomics of Dry Heat Resistant strains isolated from the Viking Spacecraft.</title>
        <authorList>
            <person name="Seuylemezian A."/>
            <person name="Cooper K."/>
            <person name="Vaishampayan P."/>
        </authorList>
    </citation>
    <scope>NUCLEOTIDE SEQUENCE [LARGE SCALE GENOMIC DNA]</scope>
    <source>
        <strain evidence="1 2">V32-6</strain>
    </source>
</reference>
<protein>
    <recommendedName>
        <fullName evidence="3">YlqD protein</fullName>
    </recommendedName>
</protein>
<dbReference type="EMBL" id="PGVE01000035">
    <property type="protein sequence ID" value="PLS06528.1"/>
    <property type="molecule type" value="Genomic_DNA"/>
</dbReference>